<organism evidence="3 4">
    <name type="scientific">Streptomyces kronopolitis</name>
    <dbReference type="NCBI Taxonomy" id="1612435"/>
    <lineage>
        <taxon>Bacteria</taxon>
        <taxon>Bacillati</taxon>
        <taxon>Actinomycetota</taxon>
        <taxon>Actinomycetes</taxon>
        <taxon>Kitasatosporales</taxon>
        <taxon>Streptomycetaceae</taxon>
        <taxon>Streptomyces</taxon>
    </lineage>
</organism>
<dbReference type="GeneID" id="301548687"/>
<proteinExistence type="predicted"/>
<name>A0ABQ2JHT5_9ACTN</name>
<reference evidence="4" key="1">
    <citation type="journal article" date="2019" name="Int. J. Syst. Evol. Microbiol.">
        <title>The Global Catalogue of Microorganisms (GCM) 10K type strain sequencing project: providing services to taxonomists for standard genome sequencing and annotation.</title>
        <authorList>
            <consortium name="The Broad Institute Genomics Platform"/>
            <consortium name="The Broad Institute Genome Sequencing Center for Infectious Disease"/>
            <person name="Wu L."/>
            <person name="Ma J."/>
        </authorList>
    </citation>
    <scope>NUCLEOTIDE SEQUENCE [LARGE SCALE GENOMIC DNA]</scope>
    <source>
        <strain evidence="4">CGMCC 4.7323</strain>
    </source>
</reference>
<feature type="region of interest" description="Disordered" evidence="1">
    <location>
        <begin position="23"/>
        <end position="48"/>
    </location>
</feature>
<accession>A0ABQ2JHT5</accession>
<evidence type="ECO:0000256" key="1">
    <source>
        <dbReference type="SAM" id="MobiDB-lite"/>
    </source>
</evidence>
<dbReference type="EMBL" id="BMND01000010">
    <property type="protein sequence ID" value="GGN45551.1"/>
    <property type="molecule type" value="Genomic_DNA"/>
</dbReference>
<evidence type="ECO:0008006" key="5">
    <source>
        <dbReference type="Google" id="ProtNLM"/>
    </source>
</evidence>
<dbReference type="RefSeq" id="WP_189098085.1">
    <property type="nucleotide sequence ID" value="NZ_BMND01000010.1"/>
</dbReference>
<feature type="signal peptide" evidence="2">
    <location>
        <begin position="1"/>
        <end position="20"/>
    </location>
</feature>
<keyword evidence="4" id="KW-1185">Reference proteome</keyword>
<protein>
    <recommendedName>
        <fullName evidence="5">DUF2993 domain-containing protein</fullName>
    </recommendedName>
</protein>
<sequence>MRARLLATAAVLAVTSTLLAAAPAPADASAVPGPPGASVITGRRAGNTEVPVTGGTARFEAPPKLLAALEDHGVTIARLDAHGRISRQPASDAGVRMDIEGGVVTNSGGKVGGELRFARTGLALLNSETGKSVRLSDFVGDLSQGALRARLNHGRDLTVGTFTQSATKAAVDTDTARLRMNVGIKVTAAAAARLNAALGTKVFTAGGPLLHARVDVRLDSSVDLRTALNLNRRPARRED</sequence>
<evidence type="ECO:0000313" key="3">
    <source>
        <dbReference type="EMBL" id="GGN45551.1"/>
    </source>
</evidence>
<evidence type="ECO:0000313" key="4">
    <source>
        <dbReference type="Proteomes" id="UP000600080"/>
    </source>
</evidence>
<gene>
    <name evidence="3" type="ORF">GCM10012285_29260</name>
</gene>
<evidence type="ECO:0000256" key="2">
    <source>
        <dbReference type="SAM" id="SignalP"/>
    </source>
</evidence>
<dbReference type="Proteomes" id="UP000600080">
    <property type="component" value="Unassembled WGS sequence"/>
</dbReference>
<feature type="chain" id="PRO_5046536365" description="DUF2993 domain-containing protein" evidence="2">
    <location>
        <begin position="21"/>
        <end position="239"/>
    </location>
</feature>
<keyword evidence="2" id="KW-0732">Signal</keyword>
<comment type="caution">
    <text evidence="3">The sequence shown here is derived from an EMBL/GenBank/DDBJ whole genome shotgun (WGS) entry which is preliminary data.</text>
</comment>